<keyword evidence="1" id="KW-0732">Signal</keyword>
<name>B8KX42_9GAMM</name>
<dbReference type="EMBL" id="DS999411">
    <property type="protein sequence ID" value="EED34172.1"/>
    <property type="molecule type" value="Genomic_DNA"/>
</dbReference>
<dbReference type="InterPro" id="IPR003787">
    <property type="entry name" value="Sulphur_relay_DsrE/F-like"/>
</dbReference>
<dbReference type="STRING" id="565045.NOR51B_109"/>
<protein>
    <submittedName>
        <fullName evidence="2">Hypothetical signal peptide protein</fullName>
    </submittedName>
</protein>
<proteinExistence type="predicted"/>
<gene>
    <name evidence="2" type="ORF">NOR51B_109</name>
</gene>
<feature type="signal peptide" evidence="1">
    <location>
        <begin position="1"/>
        <end position="29"/>
    </location>
</feature>
<dbReference type="AlphaFoldDB" id="B8KX42"/>
<sequence length="146" mass="15814">MAPGNRLLLRLMNPLLLTLLLVAAIPASAEKPGVAVHLDELEHMNRALRQIERQREAAPGLPIHVIMVAGAVHALIDGSKDENGGLFSAQLEQLLAQDIRLFACLNTLDAFNKTEDDLSLGVETVRSGVAALTDRQLNDGFAYIKL</sequence>
<evidence type="ECO:0000256" key="1">
    <source>
        <dbReference type="SAM" id="SignalP"/>
    </source>
</evidence>
<dbReference type="InterPro" id="IPR027396">
    <property type="entry name" value="DsrEFH-like"/>
</dbReference>
<dbReference type="PANTHER" id="PTHR37691">
    <property type="entry name" value="BLR3518 PROTEIN"/>
    <property type="match status" value="1"/>
</dbReference>
<evidence type="ECO:0000313" key="2">
    <source>
        <dbReference type="EMBL" id="EED34172.1"/>
    </source>
</evidence>
<dbReference type="eggNOG" id="COG1416">
    <property type="taxonomic scope" value="Bacteria"/>
</dbReference>
<dbReference type="SUPFAM" id="SSF75169">
    <property type="entry name" value="DsrEFH-like"/>
    <property type="match status" value="1"/>
</dbReference>
<feature type="chain" id="PRO_5002873522" evidence="1">
    <location>
        <begin position="30"/>
        <end position="146"/>
    </location>
</feature>
<keyword evidence="3" id="KW-1185">Reference proteome</keyword>
<accession>B8KX42</accession>
<dbReference type="RefSeq" id="WP_009018920.1">
    <property type="nucleotide sequence ID" value="NZ_DS999411.1"/>
</dbReference>
<dbReference type="Proteomes" id="UP000004699">
    <property type="component" value="Unassembled WGS sequence"/>
</dbReference>
<dbReference type="HOGENOM" id="CLU_1775175_0_0_6"/>
<dbReference type="Gene3D" id="3.40.1260.10">
    <property type="entry name" value="DsrEFH-like"/>
    <property type="match status" value="1"/>
</dbReference>
<dbReference type="Pfam" id="PF02635">
    <property type="entry name" value="DsrE"/>
    <property type="match status" value="1"/>
</dbReference>
<organism evidence="2 3">
    <name type="scientific">Luminiphilus syltensis NOR5-1B</name>
    <dbReference type="NCBI Taxonomy" id="565045"/>
    <lineage>
        <taxon>Bacteria</taxon>
        <taxon>Pseudomonadati</taxon>
        <taxon>Pseudomonadota</taxon>
        <taxon>Gammaproteobacteria</taxon>
        <taxon>Cellvibrionales</taxon>
        <taxon>Halieaceae</taxon>
        <taxon>Luminiphilus</taxon>
    </lineage>
</organism>
<reference evidence="3" key="1">
    <citation type="journal article" date="2013" name="BMC Microbiol.">
        <title>Taxonomy and evolution of bacteriochlorophyll a-containing members of the OM60/NOR5 clade of marine gammaproteobacteria: description of Luminiphilus syltensis gen. nov., sp. nov., reclassification of Haliea rubra as Pseudohaliea rubra gen. nov., comb. nov., and emendation of Chromatocurvus halotolerans.</title>
        <authorList>
            <person name="Spring S."/>
            <person name="Riedel T."/>
            <person name="Sproer C."/>
            <person name="Yan S."/>
            <person name="Harder J."/>
            <person name="Fuchs B.M."/>
        </authorList>
    </citation>
    <scope>NUCLEOTIDE SEQUENCE [LARGE SCALE GENOMIC DNA]</scope>
    <source>
        <strain evidence="3">NOR51-B</strain>
    </source>
</reference>
<evidence type="ECO:0000313" key="3">
    <source>
        <dbReference type="Proteomes" id="UP000004699"/>
    </source>
</evidence>
<dbReference type="PANTHER" id="PTHR37691:SF1">
    <property type="entry name" value="BLR3518 PROTEIN"/>
    <property type="match status" value="1"/>
</dbReference>